<dbReference type="OrthoDB" id="5295974at2"/>
<proteinExistence type="predicted"/>
<gene>
    <name evidence="1" type="ORF">FCE95_02755</name>
</gene>
<organism evidence="1 2">
    <name type="scientific">Luteimonas gilva</name>
    <dbReference type="NCBI Taxonomy" id="2572684"/>
    <lineage>
        <taxon>Bacteria</taxon>
        <taxon>Pseudomonadati</taxon>
        <taxon>Pseudomonadota</taxon>
        <taxon>Gammaproteobacteria</taxon>
        <taxon>Lysobacterales</taxon>
        <taxon>Lysobacteraceae</taxon>
        <taxon>Luteimonas</taxon>
    </lineage>
</organism>
<sequence length="307" mass="33822">MLLPEAHRFGKQSLQEQAARALGRADRAPPNKPGRRAQLLRHFEPTPKHWPIAALARQTDVGDAAGSAWLRADPVHIRPDINGARLLAYGDALGVGAEDRDALLPALRPLFGDAGFPIDAPVPARWYLRLPREAKLPDFADPAQALGEDVFEHLASGPDGRRWRALLSEAQVVLHNHPWNAERARRGRAPINSLWFWGGGVLPDRVASAHSALHSDDESAVALARPACAASSLPARWTEPEGDAAFDLDGERDLARLQQDWLLPALASLAAGRIGALDIDLADGRAYRFGRGQRWRFWRKPQRRFGE</sequence>
<name>A0A4U5JZN4_9GAMM</name>
<accession>A0A4U5JZN4</accession>
<dbReference type="InterPro" id="IPR016631">
    <property type="entry name" value="Regulatory_RpfE"/>
</dbReference>
<keyword evidence="2" id="KW-1185">Reference proteome</keyword>
<dbReference type="Proteomes" id="UP000308707">
    <property type="component" value="Unassembled WGS sequence"/>
</dbReference>
<protein>
    <submittedName>
        <fullName evidence="1">Phosphoglycerate mutase</fullName>
    </submittedName>
</protein>
<reference evidence="1 2" key="1">
    <citation type="submission" date="2019-04" db="EMBL/GenBank/DDBJ databases">
        <title>Reference strain of H23.</title>
        <authorList>
            <person name="Luo X."/>
        </authorList>
    </citation>
    <scope>NUCLEOTIDE SEQUENCE [LARGE SCALE GENOMIC DNA]</scope>
    <source>
        <strain evidence="1 2">H23</strain>
    </source>
</reference>
<comment type="caution">
    <text evidence="1">The sequence shown here is derived from an EMBL/GenBank/DDBJ whole genome shotgun (WGS) entry which is preliminary data.</text>
</comment>
<dbReference type="AlphaFoldDB" id="A0A4U5JZN4"/>
<dbReference type="EMBL" id="SZUA01000001">
    <property type="protein sequence ID" value="TKR34221.1"/>
    <property type="molecule type" value="Genomic_DNA"/>
</dbReference>
<evidence type="ECO:0000313" key="2">
    <source>
        <dbReference type="Proteomes" id="UP000308707"/>
    </source>
</evidence>
<evidence type="ECO:0000313" key="1">
    <source>
        <dbReference type="EMBL" id="TKR34221.1"/>
    </source>
</evidence>
<dbReference type="PIRSF" id="PIRSF015283">
    <property type="entry name" value="Regulatory_RpfE"/>
    <property type="match status" value="1"/>
</dbReference>